<comment type="caution">
    <text evidence="3">The sequence shown here is derived from an EMBL/GenBank/DDBJ whole genome shotgun (WGS) entry which is preliminary data.</text>
</comment>
<evidence type="ECO:0000256" key="2">
    <source>
        <dbReference type="SAM" id="SignalP"/>
    </source>
</evidence>
<evidence type="ECO:0000313" key="3">
    <source>
        <dbReference type="EMBL" id="KAJ5433051.1"/>
    </source>
</evidence>
<evidence type="ECO:0008006" key="5">
    <source>
        <dbReference type="Google" id="ProtNLM"/>
    </source>
</evidence>
<dbReference type="Proteomes" id="UP001213681">
    <property type="component" value="Unassembled WGS sequence"/>
</dbReference>
<reference evidence="3" key="1">
    <citation type="submission" date="2022-12" db="EMBL/GenBank/DDBJ databases">
        <authorList>
            <person name="Petersen C."/>
        </authorList>
    </citation>
    <scope>NUCLEOTIDE SEQUENCE</scope>
    <source>
        <strain evidence="3">IBT 16125</strain>
    </source>
</reference>
<feature type="signal peptide" evidence="2">
    <location>
        <begin position="1"/>
        <end position="20"/>
    </location>
</feature>
<dbReference type="AlphaFoldDB" id="A0AAD6FWS2"/>
<reference evidence="3" key="2">
    <citation type="journal article" date="2023" name="IMA Fungus">
        <title>Comparative genomic study of the Penicillium genus elucidates a diverse pangenome and 15 lateral gene transfer events.</title>
        <authorList>
            <person name="Petersen C."/>
            <person name="Sorensen T."/>
            <person name="Nielsen M.R."/>
            <person name="Sondergaard T.E."/>
            <person name="Sorensen J.L."/>
            <person name="Fitzpatrick D.A."/>
            <person name="Frisvad J.C."/>
            <person name="Nielsen K.L."/>
        </authorList>
    </citation>
    <scope>NUCLEOTIDE SEQUENCE</scope>
    <source>
        <strain evidence="3">IBT 16125</strain>
    </source>
</reference>
<evidence type="ECO:0000256" key="1">
    <source>
        <dbReference type="SAM" id="MobiDB-lite"/>
    </source>
</evidence>
<keyword evidence="4" id="KW-1185">Reference proteome</keyword>
<feature type="chain" id="PRO_5041940710" description="Extracellular membrane protein CFEM domain-containing protein" evidence="2">
    <location>
        <begin position="21"/>
        <end position="180"/>
    </location>
</feature>
<dbReference type="EMBL" id="JAPVEA010000009">
    <property type="protein sequence ID" value="KAJ5433051.1"/>
    <property type="molecule type" value="Genomic_DNA"/>
</dbReference>
<feature type="region of interest" description="Disordered" evidence="1">
    <location>
        <begin position="119"/>
        <end position="149"/>
    </location>
</feature>
<sequence length="180" mass="18152">MPSFKTILLPLALLVATATADTCPGDWLSNTFNGDTKCCYGNMLVEDRDAFCCVYDLTPPPVETISTSTATSSTDDYAGWSTAGECFTKVPFSASNYSDLVSSASLKIAATRATVASNQASSTSTSSSSTSSGTASATNGTSSKSSSASAASTSNAAMPIATAQEMVLGGAAVVVGLFVL</sequence>
<keyword evidence="2" id="KW-0732">Signal</keyword>
<protein>
    <recommendedName>
        <fullName evidence="5">Extracellular membrane protein CFEM domain-containing protein</fullName>
    </recommendedName>
</protein>
<dbReference type="RefSeq" id="XP_056760343.1">
    <property type="nucleotide sequence ID" value="XM_056915589.1"/>
</dbReference>
<gene>
    <name evidence="3" type="ORF">N7458_012207</name>
</gene>
<organism evidence="3 4">
    <name type="scientific">Penicillium daleae</name>
    <dbReference type="NCBI Taxonomy" id="63821"/>
    <lineage>
        <taxon>Eukaryota</taxon>
        <taxon>Fungi</taxon>
        <taxon>Dikarya</taxon>
        <taxon>Ascomycota</taxon>
        <taxon>Pezizomycotina</taxon>
        <taxon>Eurotiomycetes</taxon>
        <taxon>Eurotiomycetidae</taxon>
        <taxon>Eurotiales</taxon>
        <taxon>Aspergillaceae</taxon>
        <taxon>Penicillium</taxon>
    </lineage>
</organism>
<name>A0AAD6FWS2_9EURO</name>
<evidence type="ECO:0000313" key="4">
    <source>
        <dbReference type="Proteomes" id="UP001213681"/>
    </source>
</evidence>
<proteinExistence type="predicted"/>
<dbReference type="GeneID" id="81605832"/>
<accession>A0AAD6FWS2</accession>